<organism evidence="1 2">
    <name type="scientific">Streptomyces phage Faust</name>
    <dbReference type="NCBI Taxonomy" id="2767565"/>
    <lineage>
        <taxon>Viruses</taxon>
        <taxon>Duplodnaviria</taxon>
        <taxon>Heunggongvirae</taxon>
        <taxon>Uroviricota</taxon>
        <taxon>Caudoviricetes</taxon>
        <taxon>Stanwilliamsviridae</taxon>
        <taxon>Loccivirinae</taxon>
        <taxon>Faustvirus</taxon>
        <taxon>Faustvirus faust</taxon>
    </lineage>
</organism>
<proteinExistence type="predicted"/>
<dbReference type="Proteomes" id="UP000516151">
    <property type="component" value="Segment"/>
</dbReference>
<accession>A0A7G9UZ85</accession>
<dbReference type="KEGG" id="vg:77927563"/>
<evidence type="ECO:0000313" key="2">
    <source>
        <dbReference type="Proteomes" id="UP000516151"/>
    </source>
</evidence>
<name>A0A7G9UZ85_9CAUD</name>
<dbReference type="EMBL" id="MT684598">
    <property type="protein sequence ID" value="QNN99340.1"/>
    <property type="molecule type" value="Genomic_DNA"/>
</dbReference>
<dbReference type="RefSeq" id="YP_010651847.1">
    <property type="nucleotide sequence ID" value="NC_070783.1"/>
</dbReference>
<sequence>MRHKPNARVVIAIPARIGSDATGSDVVTPLFGSPENGRSDVARIGHVADFHCVSPFLPNL</sequence>
<protein>
    <submittedName>
        <fullName evidence="1">Uncharacterized protein</fullName>
    </submittedName>
</protein>
<reference evidence="1 2" key="1">
    <citation type="submission" date="2020-06" db="EMBL/GenBank/DDBJ databases">
        <authorList>
            <person name="Arora M.N."/>
            <person name="Dalling M.T."/>
            <person name="Dawson S.P.M."/>
            <person name="Elia S.N."/>
            <person name="Burke B."/>
            <person name="Shaffer C.D."/>
            <person name="Weston-Hafer K.A."/>
            <person name="Garlena R.A."/>
            <person name="Russell D.A."/>
            <person name="Pope W.H."/>
            <person name="Jacobs-Sera D."/>
            <person name="Hatfull G.F."/>
        </authorList>
    </citation>
    <scope>NUCLEOTIDE SEQUENCE [LARGE SCALE GENOMIC DNA]</scope>
</reference>
<dbReference type="GeneID" id="77927563"/>
<gene>
    <name evidence="1" type="primary">268</name>
    <name evidence="1" type="ORF">SEA_FAUST_268</name>
</gene>
<keyword evidence="2" id="KW-1185">Reference proteome</keyword>
<evidence type="ECO:0000313" key="1">
    <source>
        <dbReference type="EMBL" id="QNN99340.1"/>
    </source>
</evidence>